<protein>
    <submittedName>
        <fullName evidence="2">Endonuclease/exonuclease/phosphatase family protein</fullName>
    </submittedName>
</protein>
<dbReference type="KEGG" id="nhu:H0264_00980"/>
<gene>
    <name evidence="2" type="ORF">H0264_00980</name>
</gene>
<keyword evidence="2" id="KW-0255">Endonuclease</keyword>
<dbReference type="Pfam" id="PF03372">
    <property type="entry name" value="Exo_endo_phos"/>
    <property type="match status" value="1"/>
</dbReference>
<dbReference type="GO" id="GO:0004519">
    <property type="term" value="F:endonuclease activity"/>
    <property type="evidence" value="ECO:0007669"/>
    <property type="project" value="UniProtKB-KW"/>
</dbReference>
<dbReference type="RefSeq" id="WP_181582209.1">
    <property type="nucleotide sequence ID" value="NZ_CP059399.1"/>
</dbReference>
<dbReference type="EMBL" id="CP059399">
    <property type="protein sequence ID" value="QLY31011.1"/>
    <property type="molecule type" value="Genomic_DNA"/>
</dbReference>
<keyword evidence="2" id="KW-0378">Hydrolase</keyword>
<dbReference type="AlphaFoldDB" id="A0A7D6VBA6"/>
<evidence type="ECO:0000313" key="3">
    <source>
        <dbReference type="Proteomes" id="UP000515512"/>
    </source>
</evidence>
<name>A0A7D6VBA6_9NOCA</name>
<proteinExistence type="predicted"/>
<dbReference type="Gene3D" id="3.60.10.10">
    <property type="entry name" value="Endonuclease/exonuclease/phosphatase"/>
    <property type="match status" value="1"/>
</dbReference>
<keyword evidence="2" id="KW-0540">Nuclease</keyword>
<evidence type="ECO:0000259" key="1">
    <source>
        <dbReference type="Pfam" id="PF03372"/>
    </source>
</evidence>
<dbReference type="InterPro" id="IPR005135">
    <property type="entry name" value="Endo/exonuclease/phosphatase"/>
</dbReference>
<keyword evidence="3" id="KW-1185">Reference proteome</keyword>
<evidence type="ECO:0000313" key="2">
    <source>
        <dbReference type="EMBL" id="QLY31011.1"/>
    </source>
</evidence>
<feature type="domain" description="Endonuclease/exonuclease/phosphatase" evidence="1">
    <location>
        <begin position="5"/>
        <end position="225"/>
    </location>
</feature>
<dbReference type="GO" id="GO:0004527">
    <property type="term" value="F:exonuclease activity"/>
    <property type="evidence" value="ECO:0007669"/>
    <property type="project" value="UniProtKB-KW"/>
</dbReference>
<organism evidence="2 3">
    <name type="scientific">Nocardia huaxiensis</name>
    <dbReference type="NCBI Taxonomy" id="2755382"/>
    <lineage>
        <taxon>Bacteria</taxon>
        <taxon>Bacillati</taxon>
        <taxon>Actinomycetota</taxon>
        <taxon>Actinomycetes</taxon>
        <taxon>Mycobacteriales</taxon>
        <taxon>Nocardiaceae</taxon>
        <taxon>Nocardia</taxon>
    </lineage>
</organism>
<accession>A0A7D6VBA6</accession>
<dbReference type="SUPFAM" id="SSF56219">
    <property type="entry name" value="DNase I-like"/>
    <property type="match status" value="1"/>
</dbReference>
<keyword evidence="2" id="KW-0269">Exonuclease</keyword>
<dbReference type="InterPro" id="IPR036691">
    <property type="entry name" value="Endo/exonu/phosph_ase_sf"/>
</dbReference>
<dbReference type="Proteomes" id="UP000515512">
    <property type="component" value="Chromosome"/>
</dbReference>
<reference evidence="2 3" key="1">
    <citation type="submission" date="2020-07" db="EMBL/GenBank/DDBJ databases">
        <authorList>
            <person name="Zhuang K."/>
            <person name="Ran Y."/>
        </authorList>
    </citation>
    <scope>NUCLEOTIDE SEQUENCE [LARGE SCALE GENOMIC DNA]</scope>
    <source>
        <strain evidence="2 3">WCH-YHL-001</strain>
    </source>
</reference>
<sequence>MIAVATWNVLHRVHADNYAGDTVERWPREADRIASVAAAIAQLPERVIALQEVSGDQVESLREALPDRTVHVLRYPRVPTPRRLPDPLRDRSENLVIVSDGSSKVVAAENFANDRGNGLLAVEFEDLLVVATHVSGDERRESQFVRLAEVVADRRAVLLGDFNVDRGTVAAALGGDFEVAEFPADSIPTRPRTSGTKSQFIDHVAGRGVTVRDLVVEDVAGVSDHNLVRAVVG</sequence>